<organism evidence="3 4">
    <name type="scientific">Caerostris darwini</name>
    <dbReference type="NCBI Taxonomy" id="1538125"/>
    <lineage>
        <taxon>Eukaryota</taxon>
        <taxon>Metazoa</taxon>
        <taxon>Ecdysozoa</taxon>
        <taxon>Arthropoda</taxon>
        <taxon>Chelicerata</taxon>
        <taxon>Arachnida</taxon>
        <taxon>Araneae</taxon>
        <taxon>Araneomorphae</taxon>
        <taxon>Entelegynae</taxon>
        <taxon>Araneoidea</taxon>
        <taxon>Araneidae</taxon>
        <taxon>Caerostris</taxon>
    </lineage>
</organism>
<keyword evidence="4" id="KW-1185">Reference proteome</keyword>
<dbReference type="PANTHER" id="PTHR46535">
    <property type="entry name" value="NEDD4-BINDING PROTEIN 2"/>
    <property type="match status" value="1"/>
</dbReference>
<dbReference type="PANTHER" id="PTHR46535:SF1">
    <property type="entry name" value="NEDD4-BINDING PROTEIN 2"/>
    <property type="match status" value="1"/>
</dbReference>
<comment type="caution">
    <text evidence="3">The sequence shown here is derived from an EMBL/GenBank/DDBJ whole genome shotgun (WGS) entry which is preliminary data.</text>
</comment>
<dbReference type="InterPro" id="IPR036063">
    <property type="entry name" value="Smr_dom_sf"/>
</dbReference>
<accession>A0AAV4TBA0</accession>
<dbReference type="SMART" id="SM00463">
    <property type="entry name" value="SMR"/>
    <property type="match status" value="1"/>
</dbReference>
<evidence type="ECO:0000259" key="2">
    <source>
        <dbReference type="PROSITE" id="PS50828"/>
    </source>
</evidence>
<dbReference type="PROSITE" id="PS50828">
    <property type="entry name" value="SMR"/>
    <property type="match status" value="1"/>
</dbReference>
<feature type="region of interest" description="Disordered" evidence="1">
    <location>
        <begin position="352"/>
        <end position="392"/>
    </location>
</feature>
<dbReference type="GO" id="GO:0005634">
    <property type="term" value="C:nucleus"/>
    <property type="evidence" value="ECO:0007669"/>
    <property type="project" value="TreeGrafter"/>
</dbReference>
<feature type="compositionally biased region" description="Basic and acidic residues" evidence="1">
    <location>
        <begin position="26"/>
        <end position="36"/>
    </location>
</feature>
<feature type="compositionally biased region" description="Basic and acidic residues" evidence="1">
    <location>
        <begin position="380"/>
        <end position="392"/>
    </location>
</feature>
<dbReference type="SUPFAM" id="SSF160443">
    <property type="entry name" value="SMR domain-like"/>
    <property type="match status" value="1"/>
</dbReference>
<dbReference type="GO" id="GO:0004519">
    <property type="term" value="F:endonuclease activity"/>
    <property type="evidence" value="ECO:0007669"/>
    <property type="project" value="TreeGrafter"/>
</dbReference>
<sequence length="708" mass="81608">MPKPPRVPVETQCKSETFNEIPKSGAKFDSRDEHNAPRKSQRQRSILSLPFIEKDWSFPEYVQNDILERKISSVDNISYSMSGTQTESEDFVLAYKIERKENYSSKYYILSSRNDQSNKKCGFNNHEMHLAVNIKKIPTFEKSTSTEDLIPPKETEEKLHLLQERFPEVSNENLNYLMTLCQNDENWVSNILLDSEFNIIDLKENDSHAILSDENLKLNVYSDVKTREMFKDSEILNKNSEIDQNKTLPSSKMPLMPDNISKVCAKNDLISDESQINSTDSSNSSRSNTDSSDTLSMQTLRFVLDPAFALQLEELFGPVIPDSSAAAIPVVKIDLEFAKLIYDKWKDSTENAVNKTDSSIKTDKKKRKKKNKKRNLNLNELEKHERNLNENTKEPTSLKEIMDHEEALEIHKKEKLKQDKDAATKLKRKQLYSMYPGADPVVLDEIFEANGYSLEKCEKTLEEKSTMQDLNLPKEEPKLQKSFDKTYSKIISDFETGNWKSWVSDEVNEPIADASTEAANEAETLRENAAEHRSQQFEFLGKARGYNDRGMKTVASYYFQQSSALKLKAKEENKSASQMIAAGKNASYKNTLDLHGLYVHEAMQALQTFLQRKKEQMQLHSQTGLMKLTIITGKGRHSFEQKAKIRPAVKEYLTSNGYRFIEIPPGFELNFKCDGPDYVKNYFNKNINNKKNGKKYIRKTKRKKYINR</sequence>
<feature type="region of interest" description="Disordered" evidence="1">
    <location>
        <begin position="1"/>
        <end position="43"/>
    </location>
</feature>
<name>A0AAV4TBA0_9ARAC</name>
<feature type="domain" description="Smr" evidence="2">
    <location>
        <begin position="592"/>
        <end position="670"/>
    </location>
</feature>
<dbReference type="AlphaFoldDB" id="A0AAV4TBA0"/>
<dbReference type="Pfam" id="PF25124">
    <property type="entry name" value="DUF7816"/>
    <property type="match status" value="1"/>
</dbReference>
<dbReference type="Pfam" id="PF01713">
    <property type="entry name" value="Smr"/>
    <property type="match status" value="1"/>
</dbReference>
<reference evidence="3 4" key="1">
    <citation type="submission" date="2021-06" db="EMBL/GenBank/DDBJ databases">
        <title>Caerostris darwini draft genome.</title>
        <authorList>
            <person name="Kono N."/>
            <person name="Arakawa K."/>
        </authorList>
    </citation>
    <scope>NUCLEOTIDE SEQUENCE [LARGE SCALE GENOMIC DNA]</scope>
</reference>
<gene>
    <name evidence="3" type="primary">N4BP2</name>
    <name evidence="3" type="ORF">CDAR_306161</name>
</gene>
<evidence type="ECO:0000313" key="3">
    <source>
        <dbReference type="EMBL" id="GIY43390.1"/>
    </source>
</evidence>
<dbReference type="Gene3D" id="3.30.1370.110">
    <property type="match status" value="1"/>
</dbReference>
<feature type="compositionally biased region" description="Basic residues" evidence="1">
    <location>
        <begin position="363"/>
        <end position="375"/>
    </location>
</feature>
<dbReference type="InterPro" id="IPR013899">
    <property type="entry name" value="DUF1771"/>
</dbReference>
<dbReference type="Proteomes" id="UP001054837">
    <property type="component" value="Unassembled WGS sequence"/>
</dbReference>
<dbReference type="InterPro" id="IPR052772">
    <property type="entry name" value="Endo/PolyKinase_Domain-Protein"/>
</dbReference>
<evidence type="ECO:0000313" key="4">
    <source>
        <dbReference type="Proteomes" id="UP001054837"/>
    </source>
</evidence>
<dbReference type="SMART" id="SM01162">
    <property type="entry name" value="DUF1771"/>
    <property type="match status" value="1"/>
</dbReference>
<evidence type="ECO:0000256" key="1">
    <source>
        <dbReference type="SAM" id="MobiDB-lite"/>
    </source>
</evidence>
<dbReference type="InterPro" id="IPR002625">
    <property type="entry name" value="Smr_dom"/>
</dbReference>
<proteinExistence type="predicted"/>
<dbReference type="InterPro" id="IPR056718">
    <property type="entry name" value="DUF7816"/>
</dbReference>
<protein>
    <submittedName>
        <fullName evidence="3">NEDD4-binding protein 2</fullName>
    </submittedName>
</protein>
<dbReference type="EMBL" id="BPLQ01009349">
    <property type="protein sequence ID" value="GIY43390.1"/>
    <property type="molecule type" value="Genomic_DNA"/>
</dbReference>